<dbReference type="GO" id="GO:0034040">
    <property type="term" value="F:ATPase-coupled lipid transmembrane transporter activity"/>
    <property type="evidence" value="ECO:0007669"/>
    <property type="project" value="TreeGrafter"/>
</dbReference>
<evidence type="ECO:0000259" key="10">
    <source>
        <dbReference type="PROSITE" id="PS50929"/>
    </source>
</evidence>
<comment type="subcellular location">
    <subcellularLocation>
        <location evidence="1">Cell membrane</location>
        <topology evidence="1">Multi-pass membrane protein</topology>
    </subcellularLocation>
</comment>
<evidence type="ECO:0000256" key="8">
    <source>
        <dbReference type="SAM" id="Phobius"/>
    </source>
</evidence>
<evidence type="ECO:0000256" key="4">
    <source>
        <dbReference type="ARBA" id="ARBA00022840"/>
    </source>
</evidence>
<dbReference type="CDD" id="cd03228">
    <property type="entry name" value="ABCC_MRP_Like"/>
    <property type="match status" value="1"/>
</dbReference>
<gene>
    <name evidence="11" type="ORF">FHU35_11981</name>
</gene>
<feature type="transmembrane region" description="Helical" evidence="8">
    <location>
        <begin position="25"/>
        <end position="47"/>
    </location>
</feature>
<evidence type="ECO:0000256" key="3">
    <source>
        <dbReference type="ARBA" id="ARBA00022741"/>
    </source>
</evidence>
<feature type="transmembrane region" description="Helical" evidence="8">
    <location>
        <begin position="135"/>
        <end position="157"/>
    </location>
</feature>
<protein>
    <submittedName>
        <fullName evidence="11">ATP-binding cassette subfamily C protein</fullName>
    </submittedName>
</protein>
<evidence type="ECO:0000259" key="9">
    <source>
        <dbReference type="PROSITE" id="PS50893"/>
    </source>
</evidence>
<dbReference type="Pfam" id="PF00664">
    <property type="entry name" value="ABC_membrane"/>
    <property type="match status" value="1"/>
</dbReference>
<dbReference type="InterPro" id="IPR003593">
    <property type="entry name" value="AAA+_ATPase"/>
</dbReference>
<keyword evidence="6 8" id="KW-0472">Membrane</keyword>
<dbReference type="InterPro" id="IPR003439">
    <property type="entry name" value="ABC_transporter-like_ATP-bd"/>
</dbReference>
<evidence type="ECO:0000256" key="6">
    <source>
        <dbReference type="ARBA" id="ARBA00023136"/>
    </source>
</evidence>
<evidence type="ECO:0000256" key="1">
    <source>
        <dbReference type="ARBA" id="ARBA00004651"/>
    </source>
</evidence>
<dbReference type="Proteomes" id="UP000316184">
    <property type="component" value="Unassembled WGS sequence"/>
</dbReference>
<feature type="domain" description="ABC transporter" evidence="9">
    <location>
        <begin position="339"/>
        <end position="569"/>
    </location>
</feature>
<dbReference type="GO" id="GO:0140359">
    <property type="term" value="F:ABC-type transporter activity"/>
    <property type="evidence" value="ECO:0007669"/>
    <property type="project" value="InterPro"/>
</dbReference>
<dbReference type="SUPFAM" id="SSF52540">
    <property type="entry name" value="P-loop containing nucleoside triphosphate hydrolases"/>
    <property type="match status" value="1"/>
</dbReference>
<dbReference type="PANTHER" id="PTHR24221">
    <property type="entry name" value="ATP-BINDING CASSETTE SUB-FAMILY B"/>
    <property type="match status" value="1"/>
</dbReference>
<dbReference type="GO" id="GO:0005524">
    <property type="term" value="F:ATP binding"/>
    <property type="evidence" value="ECO:0007669"/>
    <property type="project" value="UniProtKB-KW"/>
</dbReference>
<dbReference type="SUPFAM" id="SSF90123">
    <property type="entry name" value="ABC transporter transmembrane region"/>
    <property type="match status" value="1"/>
</dbReference>
<dbReference type="PROSITE" id="PS50893">
    <property type="entry name" value="ABC_TRANSPORTER_2"/>
    <property type="match status" value="1"/>
</dbReference>
<proteinExistence type="predicted"/>
<feature type="domain" description="ABC transmembrane type-1" evidence="10">
    <location>
        <begin position="24"/>
        <end position="294"/>
    </location>
</feature>
<name>A0A561V9S5_9PSEU</name>
<feature type="transmembrane region" description="Helical" evidence="8">
    <location>
        <begin position="53"/>
        <end position="78"/>
    </location>
</feature>
<dbReference type="EMBL" id="VIWX01000001">
    <property type="protein sequence ID" value="TWG08362.1"/>
    <property type="molecule type" value="Genomic_DNA"/>
</dbReference>
<reference evidence="11 12" key="1">
    <citation type="submission" date="2019-06" db="EMBL/GenBank/DDBJ databases">
        <title>Sequencing the genomes of 1000 actinobacteria strains.</title>
        <authorList>
            <person name="Klenk H.-P."/>
        </authorList>
    </citation>
    <scope>NUCLEOTIDE SEQUENCE [LARGE SCALE GENOMIC DNA]</scope>
    <source>
        <strain evidence="11 12">DSM 46699</strain>
    </source>
</reference>
<dbReference type="Gene3D" id="1.20.1560.10">
    <property type="entry name" value="ABC transporter type 1, transmembrane domain"/>
    <property type="match status" value="1"/>
</dbReference>
<dbReference type="Pfam" id="PF00005">
    <property type="entry name" value="ABC_tran"/>
    <property type="match status" value="1"/>
</dbReference>
<comment type="caution">
    <text evidence="11">The sequence shown here is derived from an EMBL/GenBank/DDBJ whole genome shotgun (WGS) entry which is preliminary data.</text>
</comment>
<dbReference type="OrthoDB" id="9806127at2"/>
<dbReference type="InterPro" id="IPR036640">
    <property type="entry name" value="ABC1_TM_sf"/>
</dbReference>
<keyword evidence="4 11" id="KW-0067">ATP-binding</keyword>
<keyword evidence="3" id="KW-0547">Nucleotide-binding</keyword>
<feature type="transmembrane region" description="Helical" evidence="8">
    <location>
        <begin position="163"/>
        <end position="182"/>
    </location>
</feature>
<evidence type="ECO:0000313" key="12">
    <source>
        <dbReference type="Proteomes" id="UP000316184"/>
    </source>
</evidence>
<evidence type="ECO:0000313" key="11">
    <source>
        <dbReference type="EMBL" id="TWG08362.1"/>
    </source>
</evidence>
<feature type="region of interest" description="Disordered" evidence="7">
    <location>
        <begin position="573"/>
        <end position="593"/>
    </location>
</feature>
<evidence type="ECO:0000256" key="5">
    <source>
        <dbReference type="ARBA" id="ARBA00022989"/>
    </source>
</evidence>
<dbReference type="PANTHER" id="PTHR24221:SF654">
    <property type="entry name" value="ATP-BINDING CASSETTE SUB-FAMILY B MEMBER 6"/>
    <property type="match status" value="1"/>
</dbReference>
<dbReference type="GO" id="GO:0005886">
    <property type="term" value="C:plasma membrane"/>
    <property type="evidence" value="ECO:0007669"/>
    <property type="project" value="UniProtKB-SubCell"/>
</dbReference>
<accession>A0A561V9S5</accession>
<dbReference type="RefSeq" id="WP_145737149.1">
    <property type="nucleotide sequence ID" value="NZ_VIWX01000001.1"/>
</dbReference>
<dbReference type="SMART" id="SM00382">
    <property type="entry name" value="AAA"/>
    <property type="match status" value="1"/>
</dbReference>
<sequence>MTAEEPQPSGVGLVLPVLRAERRALGLLLMWSLLGVTPVLLSGRLIAFAMDRGFLAGSGAIGLGALIGYGLAMVLGTLANRQAVSHMAAIVEPLRDHLLRWSVRGGLHGVVRSGQDSSTGAVSRITTQVEKVRQILSGLLLSASSVGFTLVAALIGVLTLAPVVGLLMVPVLAAAGLAVAGLSRVWKRRYERSLAAEEELGACADEVLNGLRDVLACDARERAFEGVERVSRADARASAAVGDVGGLRAGVVGLGARAPLVLLLVLAPWLVSSGQLTPGELLGAATYLVSGLEPALRTLVQTVGNMGLELGTVLGRLARYGAIPDRSPGGSMALDRFELELAQVTFRYGPHSRPVLNRADLRIEHGEHVVIVGPSGIGKSTLVSVLTGLEPVESGEVRLGGLPLTSLREPWLRSTVALIPQQTYVFAGTVRENLCYLAPDATDDELAQTVLALGLDELVSVHGGLDGELTSGALSEGERQLVALARVHLSPARIVVLDEATCHLDAYAEARAERAFARRPGTLIVIAHRISSAQRSQRVLMLDENGLQSGTHGTLLRRSSTYANLVGAWNRQHRGRPSSGITPAANSVRRTRR</sequence>
<keyword evidence="5 8" id="KW-1133">Transmembrane helix</keyword>
<dbReference type="GO" id="GO:0016887">
    <property type="term" value="F:ATP hydrolysis activity"/>
    <property type="evidence" value="ECO:0007669"/>
    <property type="project" value="InterPro"/>
</dbReference>
<dbReference type="Gene3D" id="3.40.50.300">
    <property type="entry name" value="P-loop containing nucleotide triphosphate hydrolases"/>
    <property type="match status" value="1"/>
</dbReference>
<organism evidence="11 12">
    <name type="scientific">Saccharopolyspora dendranthemae</name>
    <dbReference type="NCBI Taxonomy" id="1181886"/>
    <lineage>
        <taxon>Bacteria</taxon>
        <taxon>Bacillati</taxon>
        <taxon>Actinomycetota</taxon>
        <taxon>Actinomycetes</taxon>
        <taxon>Pseudonocardiales</taxon>
        <taxon>Pseudonocardiaceae</taxon>
        <taxon>Saccharopolyspora</taxon>
    </lineage>
</organism>
<dbReference type="InterPro" id="IPR027417">
    <property type="entry name" value="P-loop_NTPase"/>
</dbReference>
<keyword evidence="12" id="KW-1185">Reference proteome</keyword>
<keyword evidence="2 8" id="KW-0812">Transmembrane</keyword>
<dbReference type="PROSITE" id="PS50929">
    <property type="entry name" value="ABC_TM1F"/>
    <property type="match status" value="1"/>
</dbReference>
<evidence type="ECO:0000256" key="2">
    <source>
        <dbReference type="ARBA" id="ARBA00022692"/>
    </source>
</evidence>
<evidence type="ECO:0000256" key="7">
    <source>
        <dbReference type="SAM" id="MobiDB-lite"/>
    </source>
</evidence>
<dbReference type="InterPro" id="IPR039421">
    <property type="entry name" value="Type_1_exporter"/>
</dbReference>
<dbReference type="InterPro" id="IPR011527">
    <property type="entry name" value="ABC1_TM_dom"/>
</dbReference>
<dbReference type="AlphaFoldDB" id="A0A561V9S5"/>